<sequence length="517" mass="56088">MATYAFDDTDVAVIIGSGAGGGTLANELCQRGMKVVLLEAGAHLTADDFVNDEWAGYEMLSWLDKRTASGTWRVAKDHPVSPVWHCQVVGGTTAHWSGCCYRFIEDELRARTVYGDVPGASLIDWPVTLEELAPFYDLAERKMGVSGTNGLPPLPANNNFKVMYWGAKRLGLNVTTGRHAINAVPYDGRPASIQDGFTITGDKHGARWSTLNVEIPRAMATGRLDLRAGCRAVEIEHGEDGLAKAVVYVDADGVRQRQGARVVVLAANCVESSRLLLNSRSGRFPNGLANGWGHVGRHYLRHVVQTVWSVFDKPVNMHRGELMAGLIPDFARHEPDRGFAGGYYIELNSMGLPTTAALMEPGWWGRDFAGVIERYANMAGLFMTGEDMPQPDNRVTLGDEIDRFGVPVANIHYDDHPNDLAMRNHGFKTLVAIHKAAGASRSIETPAYPASHNLGSNRMSARPEDGVVDAWGRTHEVPNLFIADGSQFATGGACNPTLTIVALAIRQAAFIAGEGRA</sequence>
<evidence type="ECO:0000259" key="5">
    <source>
        <dbReference type="Pfam" id="PF00732"/>
    </source>
</evidence>
<dbReference type="InterPro" id="IPR036188">
    <property type="entry name" value="FAD/NAD-bd_sf"/>
</dbReference>
<protein>
    <submittedName>
        <fullName evidence="7">2-keto-gluconate dehydrogenase</fullName>
    </submittedName>
</protein>
<dbReference type="PANTHER" id="PTHR46056:SF12">
    <property type="entry name" value="LONG-CHAIN-ALCOHOL OXIDASE"/>
    <property type="match status" value="1"/>
</dbReference>
<dbReference type="GO" id="GO:0016614">
    <property type="term" value="F:oxidoreductase activity, acting on CH-OH group of donors"/>
    <property type="evidence" value="ECO:0007669"/>
    <property type="project" value="InterPro"/>
</dbReference>
<keyword evidence="3" id="KW-0274">FAD</keyword>
<evidence type="ECO:0000256" key="2">
    <source>
        <dbReference type="ARBA" id="ARBA00022630"/>
    </source>
</evidence>
<keyword evidence="2" id="KW-0285">Flavoprotein</keyword>
<dbReference type="Pfam" id="PF00732">
    <property type="entry name" value="GMC_oxred_N"/>
    <property type="match status" value="1"/>
</dbReference>
<gene>
    <name evidence="7" type="ORF">N825_26715</name>
</gene>
<dbReference type="GO" id="GO:0050660">
    <property type="term" value="F:flavin adenine dinucleotide binding"/>
    <property type="evidence" value="ECO:0007669"/>
    <property type="project" value="InterPro"/>
</dbReference>
<dbReference type="PANTHER" id="PTHR46056">
    <property type="entry name" value="LONG-CHAIN-ALCOHOL OXIDASE"/>
    <property type="match status" value="1"/>
</dbReference>
<dbReference type="InterPro" id="IPR000172">
    <property type="entry name" value="GMC_OxRdtase_N"/>
</dbReference>
<dbReference type="InterPro" id="IPR007867">
    <property type="entry name" value="GMC_OxRtase_C"/>
</dbReference>
<reference evidence="7 8" key="1">
    <citation type="submission" date="2013-08" db="EMBL/GenBank/DDBJ databases">
        <title>The genome sequence of Skermanella stibiiresistens.</title>
        <authorList>
            <person name="Zhu W."/>
            <person name="Wang G."/>
        </authorList>
    </citation>
    <scope>NUCLEOTIDE SEQUENCE [LARGE SCALE GENOMIC DNA]</scope>
    <source>
        <strain evidence="7 8">SB22</strain>
    </source>
</reference>
<proteinExistence type="inferred from homology"/>
<evidence type="ECO:0000256" key="3">
    <source>
        <dbReference type="ARBA" id="ARBA00022827"/>
    </source>
</evidence>
<comment type="similarity">
    <text evidence="1">Belongs to the GMC oxidoreductase family.</text>
</comment>
<dbReference type="SUPFAM" id="SSF54373">
    <property type="entry name" value="FAD-linked reductases, C-terminal domain"/>
    <property type="match status" value="1"/>
</dbReference>
<accession>W9GUT5</accession>
<dbReference type="AlphaFoldDB" id="W9GUT5"/>
<evidence type="ECO:0000256" key="4">
    <source>
        <dbReference type="ARBA" id="ARBA00023002"/>
    </source>
</evidence>
<dbReference type="EMBL" id="AVFL01000043">
    <property type="protein sequence ID" value="EWY36431.1"/>
    <property type="molecule type" value="Genomic_DNA"/>
</dbReference>
<evidence type="ECO:0000256" key="1">
    <source>
        <dbReference type="ARBA" id="ARBA00010790"/>
    </source>
</evidence>
<keyword evidence="4" id="KW-0560">Oxidoreductase</keyword>
<evidence type="ECO:0000313" key="8">
    <source>
        <dbReference type="Proteomes" id="UP000019486"/>
    </source>
</evidence>
<dbReference type="OrthoDB" id="9798604at2"/>
<feature type="domain" description="Glucose-methanol-choline oxidoreductase N-terminal" evidence="5">
    <location>
        <begin position="85"/>
        <end position="303"/>
    </location>
</feature>
<dbReference type="Proteomes" id="UP000019486">
    <property type="component" value="Unassembled WGS sequence"/>
</dbReference>
<dbReference type="SUPFAM" id="SSF51905">
    <property type="entry name" value="FAD/NAD(P)-binding domain"/>
    <property type="match status" value="1"/>
</dbReference>
<dbReference type="STRING" id="1385369.N825_26715"/>
<name>W9GUT5_9PROT</name>
<evidence type="ECO:0000313" key="7">
    <source>
        <dbReference type="EMBL" id="EWY36431.1"/>
    </source>
</evidence>
<feature type="domain" description="Glucose-methanol-choline oxidoreductase C-terminal" evidence="6">
    <location>
        <begin position="389"/>
        <end position="504"/>
    </location>
</feature>
<organism evidence="7 8">
    <name type="scientific">Skermanella stibiiresistens SB22</name>
    <dbReference type="NCBI Taxonomy" id="1385369"/>
    <lineage>
        <taxon>Bacteria</taxon>
        <taxon>Pseudomonadati</taxon>
        <taxon>Pseudomonadota</taxon>
        <taxon>Alphaproteobacteria</taxon>
        <taxon>Rhodospirillales</taxon>
        <taxon>Azospirillaceae</taxon>
        <taxon>Skermanella</taxon>
    </lineage>
</organism>
<keyword evidence="8" id="KW-1185">Reference proteome</keyword>
<evidence type="ECO:0000259" key="6">
    <source>
        <dbReference type="Pfam" id="PF05199"/>
    </source>
</evidence>
<dbReference type="RefSeq" id="WP_037460627.1">
    <property type="nucleotide sequence ID" value="NZ_AVFL01000043.1"/>
</dbReference>
<dbReference type="Gene3D" id="3.50.50.60">
    <property type="entry name" value="FAD/NAD(P)-binding domain"/>
    <property type="match status" value="2"/>
</dbReference>
<dbReference type="PATRIC" id="fig|1385369.3.peg.6510"/>
<dbReference type="Pfam" id="PF05199">
    <property type="entry name" value="GMC_oxred_C"/>
    <property type="match status" value="1"/>
</dbReference>
<comment type="caution">
    <text evidence="7">The sequence shown here is derived from an EMBL/GenBank/DDBJ whole genome shotgun (WGS) entry which is preliminary data.</text>
</comment>
<dbReference type="Pfam" id="PF13450">
    <property type="entry name" value="NAD_binding_8"/>
    <property type="match status" value="1"/>
</dbReference>